<evidence type="ECO:0000313" key="2">
    <source>
        <dbReference type="Proteomes" id="UP000824055"/>
    </source>
</evidence>
<reference evidence="1" key="2">
    <citation type="submission" date="2021-04" db="EMBL/GenBank/DDBJ databases">
        <authorList>
            <person name="Gilroy R."/>
        </authorList>
    </citation>
    <scope>NUCLEOTIDE SEQUENCE</scope>
    <source>
        <strain evidence="1">ChiHecec3B27-8219</strain>
    </source>
</reference>
<protein>
    <submittedName>
        <fullName evidence="1">Uncharacterized protein</fullName>
    </submittedName>
</protein>
<name>A0A9D2FYT8_9BACT</name>
<organism evidence="1 2">
    <name type="scientific">Candidatus Prevotella avicola</name>
    <dbReference type="NCBI Taxonomy" id="2838738"/>
    <lineage>
        <taxon>Bacteria</taxon>
        <taxon>Pseudomonadati</taxon>
        <taxon>Bacteroidota</taxon>
        <taxon>Bacteroidia</taxon>
        <taxon>Bacteroidales</taxon>
        <taxon>Prevotellaceae</taxon>
        <taxon>Prevotella</taxon>
    </lineage>
</organism>
<reference evidence="1" key="1">
    <citation type="journal article" date="2021" name="PeerJ">
        <title>Extensive microbial diversity within the chicken gut microbiome revealed by metagenomics and culture.</title>
        <authorList>
            <person name="Gilroy R."/>
            <person name="Ravi A."/>
            <person name="Getino M."/>
            <person name="Pursley I."/>
            <person name="Horton D.L."/>
            <person name="Alikhan N.F."/>
            <person name="Baker D."/>
            <person name="Gharbi K."/>
            <person name="Hall N."/>
            <person name="Watson M."/>
            <person name="Adriaenssens E.M."/>
            <person name="Foster-Nyarko E."/>
            <person name="Jarju S."/>
            <person name="Secka A."/>
            <person name="Antonio M."/>
            <person name="Oren A."/>
            <person name="Chaudhuri R.R."/>
            <person name="La Ragione R."/>
            <person name="Hildebrand F."/>
            <person name="Pallen M.J."/>
        </authorList>
    </citation>
    <scope>NUCLEOTIDE SEQUENCE</scope>
    <source>
        <strain evidence="1">ChiHecec3B27-8219</strain>
    </source>
</reference>
<sequence length="384" mass="44502">MKVDYKTPLQVTVRSLRHYHGIEAQVEETRGTDFFPESEFSSGAGAVLRFNPKVQAILALYNLAMDCKYDTGEAVVRYVLFHAALETDHYDLALAHLDGFREEAARLGLAGLPDDVREEAGARLLLQLYFTLFHESFHIILHHHPDERRAALTTTRELLLDIRTEWEDGLSLVSEEELLNHPKTQQRVEAMIPTELPESERQAMRELLYGQMSANRLSPEYIDQVLRADPTLVEEITCDRQAWLNLLPILQGDGATDWDILQVHLWLFIVFNAMDFNKVLQAQFIPSFHERDHYDGMRVVLRHKAFKVLLRQYSPDVYRLLKSDYLDLQTGLEAIYRSSIMALHRYADDLARLYDGYQRGATRPDFAQYKRLNEEMAEATRAIY</sequence>
<comment type="caution">
    <text evidence="1">The sequence shown here is derived from an EMBL/GenBank/DDBJ whole genome shotgun (WGS) entry which is preliminary data.</text>
</comment>
<accession>A0A9D2FYT8</accession>
<proteinExistence type="predicted"/>
<dbReference type="Proteomes" id="UP000824055">
    <property type="component" value="Unassembled WGS sequence"/>
</dbReference>
<dbReference type="AlphaFoldDB" id="A0A9D2FYT8"/>
<dbReference type="EMBL" id="DXBE01000066">
    <property type="protein sequence ID" value="HIZ70018.1"/>
    <property type="molecule type" value="Genomic_DNA"/>
</dbReference>
<evidence type="ECO:0000313" key="1">
    <source>
        <dbReference type="EMBL" id="HIZ70018.1"/>
    </source>
</evidence>
<gene>
    <name evidence="1" type="ORF">H9966_09120</name>
</gene>